<sequence length="176" mass="20428">MAHPNKRAGYLFEFINDLDSRLRCPVCFMTLRSPFQTECGHRFCENCIKNVIINGDKRCPLDDTELSLQNIFQDVFCNRQILQLQCFCTNRNLGCEWTGHLRILEEHHKDCLFTEATCPIEGCNEKMLKRFLGKHMQEECMFLKQPQSFMEVGAQLADHEGLDGVMMLDAWVSEAL</sequence>
<dbReference type="InterPro" id="IPR001293">
    <property type="entry name" value="Znf_TRAF"/>
</dbReference>
<dbReference type="PROSITE" id="PS00518">
    <property type="entry name" value="ZF_RING_1"/>
    <property type="match status" value="1"/>
</dbReference>
<dbReference type="GO" id="GO:0009898">
    <property type="term" value="C:cytoplasmic side of plasma membrane"/>
    <property type="evidence" value="ECO:0007669"/>
    <property type="project" value="TreeGrafter"/>
</dbReference>
<dbReference type="InterPro" id="IPR013083">
    <property type="entry name" value="Znf_RING/FYVE/PHD"/>
</dbReference>
<comment type="caution">
    <text evidence="1">The sequence shown here is derived from an EMBL/GenBank/DDBJ whole genome shotgun (WGS) entry which is preliminary data.</text>
</comment>
<protein>
    <submittedName>
        <fullName evidence="1">Tumor necrosis factor receptor-associated factor 6</fullName>
    </submittedName>
</protein>
<dbReference type="SUPFAM" id="SSF49599">
    <property type="entry name" value="TRAF domain-like"/>
    <property type="match status" value="1"/>
</dbReference>
<dbReference type="InterPro" id="IPR001841">
    <property type="entry name" value="Znf_RING"/>
</dbReference>
<dbReference type="InterPro" id="IPR018957">
    <property type="entry name" value="Znf_C3HC4_RING-type"/>
</dbReference>
<dbReference type="FunFam" id="3.30.40.10:FF:000179">
    <property type="entry name" value="TNF receptor-associated factor"/>
    <property type="match status" value="1"/>
</dbReference>
<gene>
    <name evidence="1" type="ORF">PACLA_8A025417</name>
</gene>
<dbReference type="SMART" id="SM00184">
    <property type="entry name" value="RING"/>
    <property type="match status" value="1"/>
</dbReference>
<dbReference type="SUPFAM" id="SSF57850">
    <property type="entry name" value="RING/U-box"/>
    <property type="match status" value="1"/>
</dbReference>
<dbReference type="EMBL" id="CACRXK020006214">
    <property type="protein sequence ID" value="CAB4008737.1"/>
    <property type="molecule type" value="Genomic_DNA"/>
</dbReference>
<dbReference type="PANTHER" id="PTHR10131:SF153">
    <property type="entry name" value="RING-TYPE DOMAIN-CONTAINING PROTEIN"/>
    <property type="match status" value="1"/>
</dbReference>
<keyword evidence="2" id="KW-1185">Reference proteome</keyword>
<dbReference type="GO" id="GO:0008270">
    <property type="term" value="F:zinc ion binding"/>
    <property type="evidence" value="ECO:0007669"/>
    <property type="project" value="InterPro"/>
</dbReference>
<accession>A0A6S7HVS8</accession>
<dbReference type="InterPro" id="IPR017907">
    <property type="entry name" value="Znf_RING_CS"/>
</dbReference>
<dbReference type="PROSITE" id="PS50089">
    <property type="entry name" value="ZF_RING_2"/>
    <property type="match status" value="1"/>
</dbReference>
<dbReference type="OrthoDB" id="9049620at2759"/>
<dbReference type="GO" id="GO:0005164">
    <property type="term" value="F:tumor necrosis factor receptor binding"/>
    <property type="evidence" value="ECO:0007669"/>
    <property type="project" value="TreeGrafter"/>
</dbReference>
<dbReference type="Pfam" id="PF00097">
    <property type="entry name" value="zf-C3HC4"/>
    <property type="match status" value="1"/>
</dbReference>
<dbReference type="PANTHER" id="PTHR10131">
    <property type="entry name" value="TNF RECEPTOR ASSOCIATED FACTOR"/>
    <property type="match status" value="1"/>
</dbReference>
<dbReference type="Proteomes" id="UP001152795">
    <property type="component" value="Unassembled WGS sequence"/>
</dbReference>
<evidence type="ECO:0000313" key="2">
    <source>
        <dbReference type="Proteomes" id="UP001152795"/>
    </source>
</evidence>
<dbReference type="Gene3D" id="3.30.40.10">
    <property type="entry name" value="Zinc/RING finger domain, C3HC4 (zinc finger)"/>
    <property type="match status" value="1"/>
</dbReference>
<dbReference type="GO" id="GO:0043122">
    <property type="term" value="P:regulation of canonical NF-kappaB signal transduction"/>
    <property type="evidence" value="ECO:0007669"/>
    <property type="project" value="TreeGrafter"/>
</dbReference>
<dbReference type="PROSITE" id="PS50145">
    <property type="entry name" value="ZF_TRAF"/>
    <property type="match status" value="1"/>
</dbReference>
<organism evidence="1 2">
    <name type="scientific">Paramuricea clavata</name>
    <name type="common">Red gorgonian</name>
    <name type="synonym">Violescent sea-whip</name>
    <dbReference type="NCBI Taxonomy" id="317549"/>
    <lineage>
        <taxon>Eukaryota</taxon>
        <taxon>Metazoa</taxon>
        <taxon>Cnidaria</taxon>
        <taxon>Anthozoa</taxon>
        <taxon>Octocorallia</taxon>
        <taxon>Malacalcyonacea</taxon>
        <taxon>Plexauridae</taxon>
        <taxon>Paramuricea</taxon>
    </lineage>
</organism>
<keyword evidence="1" id="KW-0675">Receptor</keyword>
<reference evidence="1" key="1">
    <citation type="submission" date="2020-04" db="EMBL/GenBank/DDBJ databases">
        <authorList>
            <person name="Alioto T."/>
            <person name="Alioto T."/>
            <person name="Gomez Garrido J."/>
        </authorList>
    </citation>
    <scope>NUCLEOTIDE SEQUENCE</scope>
    <source>
        <strain evidence="1">A484AB</strain>
    </source>
</reference>
<name>A0A6S7HVS8_PARCT</name>
<dbReference type="AlphaFoldDB" id="A0A6S7HVS8"/>
<proteinExistence type="predicted"/>
<evidence type="ECO:0000313" key="1">
    <source>
        <dbReference type="EMBL" id="CAB4008737.1"/>
    </source>
</evidence>